<gene>
    <name evidence="2" type="ORF">C1645_837652</name>
</gene>
<reference evidence="2 3" key="1">
    <citation type="submission" date="2018-06" db="EMBL/GenBank/DDBJ databases">
        <title>Comparative genomics reveals the genomic features of Rhizophagus irregularis, R. cerebriforme, R. diaphanum and Gigaspora rosea, and their symbiotic lifestyle signature.</title>
        <authorList>
            <person name="Morin E."/>
            <person name="San Clemente H."/>
            <person name="Chen E.C.H."/>
            <person name="De La Providencia I."/>
            <person name="Hainaut M."/>
            <person name="Kuo A."/>
            <person name="Kohler A."/>
            <person name="Murat C."/>
            <person name="Tang N."/>
            <person name="Roy S."/>
            <person name="Loubradou J."/>
            <person name="Henrissat B."/>
            <person name="Grigoriev I.V."/>
            <person name="Corradi N."/>
            <person name="Roux C."/>
            <person name="Martin F.M."/>
        </authorList>
    </citation>
    <scope>NUCLEOTIDE SEQUENCE [LARGE SCALE GENOMIC DNA]</scope>
    <source>
        <strain evidence="2 3">DAOM 227022</strain>
    </source>
</reference>
<dbReference type="Proteomes" id="UP000265703">
    <property type="component" value="Unassembled WGS sequence"/>
</dbReference>
<keyword evidence="3" id="KW-1185">Reference proteome</keyword>
<protein>
    <submittedName>
        <fullName evidence="2">Uncharacterized protein</fullName>
    </submittedName>
</protein>
<comment type="caution">
    <text evidence="2">The sequence shown here is derived from an EMBL/GenBank/DDBJ whole genome shotgun (WGS) entry which is preliminary data.</text>
</comment>
<organism evidence="2 3">
    <name type="scientific">Glomus cerebriforme</name>
    <dbReference type="NCBI Taxonomy" id="658196"/>
    <lineage>
        <taxon>Eukaryota</taxon>
        <taxon>Fungi</taxon>
        <taxon>Fungi incertae sedis</taxon>
        <taxon>Mucoromycota</taxon>
        <taxon>Glomeromycotina</taxon>
        <taxon>Glomeromycetes</taxon>
        <taxon>Glomerales</taxon>
        <taxon>Glomeraceae</taxon>
        <taxon>Glomus</taxon>
    </lineage>
</organism>
<feature type="compositionally biased region" description="Polar residues" evidence="1">
    <location>
        <begin position="1"/>
        <end position="11"/>
    </location>
</feature>
<feature type="region of interest" description="Disordered" evidence="1">
    <location>
        <begin position="1"/>
        <end position="89"/>
    </location>
</feature>
<dbReference type="EMBL" id="QKYT01000859">
    <property type="protein sequence ID" value="RIA81031.1"/>
    <property type="molecule type" value="Genomic_DNA"/>
</dbReference>
<name>A0A397SE55_9GLOM</name>
<accession>A0A397SE55</accession>
<sequence>MSPNKNNQVRRQQSHRSVKESNVNTVLGFSSHQRAKSPIPKSLTTSQLKESTSLDKDKEIITQTYGTSSNPASDEQQHHEDTSTSVTNPIMITTARRTNHCAIAPYDDVKETQQRKIHVHIFP</sequence>
<dbReference type="AlphaFoldDB" id="A0A397SE55"/>
<evidence type="ECO:0000313" key="2">
    <source>
        <dbReference type="EMBL" id="RIA81031.1"/>
    </source>
</evidence>
<proteinExistence type="predicted"/>
<evidence type="ECO:0000256" key="1">
    <source>
        <dbReference type="SAM" id="MobiDB-lite"/>
    </source>
</evidence>
<feature type="compositionally biased region" description="Polar residues" evidence="1">
    <location>
        <begin position="61"/>
        <end position="74"/>
    </location>
</feature>
<feature type="compositionally biased region" description="Polar residues" evidence="1">
    <location>
        <begin position="42"/>
        <end position="51"/>
    </location>
</feature>
<feature type="compositionally biased region" description="Polar residues" evidence="1">
    <location>
        <begin position="20"/>
        <end position="32"/>
    </location>
</feature>
<evidence type="ECO:0000313" key="3">
    <source>
        <dbReference type="Proteomes" id="UP000265703"/>
    </source>
</evidence>